<evidence type="ECO:0000313" key="6">
    <source>
        <dbReference type="Proteomes" id="UP000319383"/>
    </source>
</evidence>
<reference evidence="5 6" key="1">
    <citation type="submission" date="2019-02" db="EMBL/GenBank/DDBJ databases">
        <title>Deep-cultivation of Planctomycetes and their phenomic and genomic characterization uncovers novel biology.</title>
        <authorList>
            <person name="Wiegand S."/>
            <person name="Jogler M."/>
            <person name="Boedeker C."/>
            <person name="Pinto D."/>
            <person name="Vollmers J."/>
            <person name="Rivas-Marin E."/>
            <person name="Kohn T."/>
            <person name="Peeters S.H."/>
            <person name="Heuer A."/>
            <person name="Rast P."/>
            <person name="Oberbeckmann S."/>
            <person name="Bunk B."/>
            <person name="Jeske O."/>
            <person name="Meyerdierks A."/>
            <person name="Storesund J.E."/>
            <person name="Kallscheuer N."/>
            <person name="Luecker S."/>
            <person name="Lage O.M."/>
            <person name="Pohl T."/>
            <person name="Merkel B.J."/>
            <person name="Hornburger P."/>
            <person name="Mueller R.-W."/>
            <person name="Bruemmer F."/>
            <person name="Labrenz M."/>
            <person name="Spormann A.M."/>
            <person name="Op den Camp H."/>
            <person name="Overmann J."/>
            <person name="Amann R."/>
            <person name="Jetten M.S.M."/>
            <person name="Mascher T."/>
            <person name="Medema M.H."/>
            <person name="Devos D.P."/>
            <person name="Kaster A.-K."/>
            <person name="Ovreas L."/>
            <person name="Rohde M."/>
            <person name="Galperin M.Y."/>
            <person name="Jogler C."/>
        </authorList>
    </citation>
    <scope>NUCLEOTIDE SEQUENCE [LARGE SCALE GENOMIC DNA]</scope>
    <source>
        <strain evidence="5 6">Mal52</strain>
    </source>
</reference>
<dbReference type="CDD" id="cd03801">
    <property type="entry name" value="GT4_PimA-like"/>
    <property type="match status" value="1"/>
</dbReference>
<accession>A0A517ZU61</accession>
<dbReference type="RefSeq" id="WP_145378547.1">
    <property type="nucleotide sequence ID" value="NZ_CP036276.1"/>
</dbReference>
<dbReference type="GO" id="GO:0016757">
    <property type="term" value="F:glycosyltransferase activity"/>
    <property type="evidence" value="ECO:0007669"/>
    <property type="project" value="UniProtKB-KW"/>
</dbReference>
<name>A0A517ZU61_9PLAN</name>
<evidence type="ECO:0000256" key="2">
    <source>
        <dbReference type="ARBA" id="ARBA00022676"/>
    </source>
</evidence>
<evidence type="ECO:0000256" key="3">
    <source>
        <dbReference type="ARBA" id="ARBA00022679"/>
    </source>
</evidence>
<protein>
    <submittedName>
        <fullName evidence="5">GDP-mannose-dependent alpha-(1-6)-phosphatidylinositol monomannoside mannosyltransferase</fullName>
    </submittedName>
</protein>
<comment type="similarity">
    <text evidence="1">Belongs to the glycosyltransferase group 1 family. Glycosyltransferase 4 subfamily.</text>
</comment>
<dbReference type="SUPFAM" id="SSF53756">
    <property type="entry name" value="UDP-Glycosyltransferase/glycogen phosphorylase"/>
    <property type="match status" value="1"/>
</dbReference>
<sequence length="440" mass="48483">MHIAIITAGGAGMFCGSCMHDNTWARALQNAGHEVSLIPTYTPIRVDETNVSTDRIFFGGLNVYLDYRFPIWQKIPRGWTRWLDSPGLLNLVTRFAISNDAQELGALTVAMLQGSDGPNFRETHELADFLGQQLQPDVICFSNILLSGAMPRLRESFSGPVFCLLQGDDIFLADLPEPFVGRALELIKSHGQLFDGFLTHSDYYSDFMSGFLGLPREKFIHLPLGIDLAGHDGLPLQRDEPPTIGYFARICPEKGFDQLLTAFGLLQERHPHVRFRAGGYLGKRDAAFFKKLQPAIEALGPAFEYVGSPETHAEKVAFLKSLDILSVPTTYHEPKGIYVLEALANGVPVVQPRHGAFPELINASGGGLLVDPDDPQALMQGWESLILDPTRRLELAQAGHTHVHERYGTDALVNDSVRIFQTATASNVPAAPGIAEDRER</sequence>
<evidence type="ECO:0000256" key="1">
    <source>
        <dbReference type="ARBA" id="ARBA00009481"/>
    </source>
</evidence>
<dbReference type="Proteomes" id="UP000319383">
    <property type="component" value="Chromosome"/>
</dbReference>
<evidence type="ECO:0000259" key="4">
    <source>
        <dbReference type="Pfam" id="PF00534"/>
    </source>
</evidence>
<dbReference type="PANTHER" id="PTHR12526">
    <property type="entry name" value="GLYCOSYLTRANSFERASE"/>
    <property type="match status" value="1"/>
</dbReference>
<proteinExistence type="inferred from homology"/>
<dbReference type="PANTHER" id="PTHR12526:SF640">
    <property type="entry name" value="COLANIC ACID BIOSYNTHESIS GLYCOSYLTRANSFERASE WCAL-RELATED"/>
    <property type="match status" value="1"/>
</dbReference>
<dbReference type="Pfam" id="PF00534">
    <property type="entry name" value="Glycos_transf_1"/>
    <property type="match status" value="1"/>
</dbReference>
<dbReference type="EMBL" id="CP036276">
    <property type="protein sequence ID" value="QDU46017.1"/>
    <property type="molecule type" value="Genomic_DNA"/>
</dbReference>
<feature type="domain" description="Glycosyl transferase family 1" evidence="4">
    <location>
        <begin position="238"/>
        <end position="399"/>
    </location>
</feature>
<dbReference type="AlphaFoldDB" id="A0A517ZU61"/>
<dbReference type="KEGG" id="sdyn:Mal52_45140"/>
<organism evidence="5 6">
    <name type="scientific">Symmachiella dynata</name>
    <dbReference type="NCBI Taxonomy" id="2527995"/>
    <lineage>
        <taxon>Bacteria</taxon>
        <taxon>Pseudomonadati</taxon>
        <taxon>Planctomycetota</taxon>
        <taxon>Planctomycetia</taxon>
        <taxon>Planctomycetales</taxon>
        <taxon>Planctomycetaceae</taxon>
        <taxon>Symmachiella</taxon>
    </lineage>
</organism>
<dbReference type="InterPro" id="IPR001296">
    <property type="entry name" value="Glyco_trans_1"/>
</dbReference>
<dbReference type="Gene3D" id="3.40.50.2000">
    <property type="entry name" value="Glycogen Phosphorylase B"/>
    <property type="match status" value="2"/>
</dbReference>
<gene>
    <name evidence="5" type="primary">pimB_2</name>
    <name evidence="5" type="ORF">Mal52_45140</name>
</gene>
<evidence type="ECO:0000313" key="5">
    <source>
        <dbReference type="EMBL" id="QDU46017.1"/>
    </source>
</evidence>
<keyword evidence="3 5" id="KW-0808">Transferase</keyword>
<keyword evidence="6" id="KW-1185">Reference proteome</keyword>
<keyword evidence="2 5" id="KW-0328">Glycosyltransferase</keyword>